<feature type="region of interest" description="Disordered" evidence="1">
    <location>
        <begin position="123"/>
        <end position="142"/>
    </location>
</feature>
<gene>
    <name evidence="2" type="ORF">H1R20_g14815</name>
</gene>
<feature type="non-terminal residue" evidence="2">
    <location>
        <position position="1"/>
    </location>
</feature>
<organism evidence="2 3">
    <name type="scientific">Candolleomyces eurysporus</name>
    <dbReference type="NCBI Taxonomy" id="2828524"/>
    <lineage>
        <taxon>Eukaryota</taxon>
        <taxon>Fungi</taxon>
        <taxon>Dikarya</taxon>
        <taxon>Basidiomycota</taxon>
        <taxon>Agaricomycotina</taxon>
        <taxon>Agaricomycetes</taxon>
        <taxon>Agaricomycetidae</taxon>
        <taxon>Agaricales</taxon>
        <taxon>Agaricineae</taxon>
        <taxon>Psathyrellaceae</taxon>
        <taxon>Candolleomyces</taxon>
    </lineage>
</organism>
<reference evidence="2" key="1">
    <citation type="submission" date="2022-06" db="EMBL/GenBank/DDBJ databases">
        <title>Genome Sequence of Candolleomyces eurysporus.</title>
        <authorList>
            <person name="Buettner E."/>
        </authorList>
    </citation>
    <scope>NUCLEOTIDE SEQUENCE</scope>
    <source>
        <strain evidence="2">VTCC 930004</strain>
    </source>
</reference>
<evidence type="ECO:0000313" key="3">
    <source>
        <dbReference type="Proteomes" id="UP001140091"/>
    </source>
</evidence>
<comment type="caution">
    <text evidence="2">The sequence shown here is derived from an EMBL/GenBank/DDBJ whole genome shotgun (WGS) entry which is preliminary data.</text>
</comment>
<evidence type="ECO:0000313" key="2">
    <source>
        <dbReference type="EMBL" id="KAJ2922277.1"/>
    </source>
</evidence>
<dbReference type="OrthoDB" id="2753353at2759"/>
<dbReference type="Proteomes" id="UP001140091">
    <property type="component" value="Unassembled WGS sequence"/>
</dbReference>
<sequence>MSDNTPTLDGSQSLQTPSVAASIALGHSRAETPALAQPGTSFRHPAPSFVPHFPVVPGNSDLSILEDVATIRQQLQDLAARSTEPQIPSLAHEINALRQQLATVVAGLSETHRLIRGEQHRPAEGNFAHPQGPRLESVQPAQRSRQRNALARAIRRFWKHIVHPDVPDPARIRAWDPSQGPACTIDDFRPDLTDQVNSPWNKSATMVFTDAFLSSDLPEALNADRTAVKNLYVARFRSVRRQALMTASPPRRDATLRTTRGTRTDSDDSFIIEEYELQAALSKRKSSSQSSGSMASMGPARMRVTMGQAVACILHAKCLGGILQRPNAFELLTCFIAIVVSALSGEPPQELNLMNAEHPASFRTAHLLQVFQWNFTIPDGYVNSPSGSAMIFVLKKGVIPLTSSMTPPFLKLLTTTMAVSNPRIHMLDLKIASLDPLLLV</sequence>
<evidence type="ECO:0000256" key="1">
    <source>
        <dbReference type="SAM" id="MobiDB-lite"/>
    </source>
</evidence>
<name>A0A9W8ITH1_9AGAR</name>
<keyword evidence="3" id="KW-1185">Reference proteome</keyword>
<dbReference type="EMBL" id="JANBPK010001500">
    <property type="protein sequence ID" value="KAJ2922277.1"/>
    <property type="molecule type" value="Genomic_DNA"/>
</dbReference>
<dbReference type="AlphaFoldDB" id="A0A9W8ITH1"/>
<accession>A0A9W8ITH1</accession>
<proteinExistence type="predicted"/>
<protein>
    <submittedName>
        <fullName evidence="2">Uncharacterized protein</fullName>
    </submittedName>
</protein>